<dbReference type="GO" id="GO:0016757">
    <property type="term" value="F:glycosyltransferase activity"/>
    <property type="evidence" value="ECO:0007669"/>
    <property type="project" value="InterPro"/>
</dbReference>
<dbReference type="Gene3D" id="3.40.50.2000">
    <property type="entry name" value="Glycogen Phosphorylase B"/>
    <property type="match status" value="2"/>
</dbReference>
<proteinExistence type="predicted"/>
<reference evidence="3" key="1">
    <citation type="submission" date="2017-09" db="EMBL/GenBank/DDBJ databases">
        <title>Depth-based differentiation of microbial function through sediment-hosted aquifers and enrichment of novel symbionts in the deep terrestrial subsurface.</title>
        <authorList>
            <person name="Probst A.J."/>
            <person name="Ladd B."/>
            <person name="Jarett J.K."/>
            <person name="Geller-Mcgrath D.E."/>
            <person name="Sieber C.M.K."/>
            <person name="Emerson J.B."/>
            <person name="Anantharaman K."/>
            <person name="Thomas B.C."/>
            <person name="Malmstrom R."/>
            <person name="Stieglmeier M."/>
            <person name="Klingl A."/>
            <person name="Woyke T."/>
            <person name="Ryan C.M."/>
            <person name="Banfield J.F."/>
        </authorList>
    </citation>
    <scope>NUCLEOTIDE SEQUENCE [LARGE SCALE GENOMIC DNA]</scope>
</reference>
<evidence type="ECO:0000259" key="1">
    <source>
        <dbReference type="Pfam" id="PF00534"/>
    </source>
</evidence>
<dbReference type="InterPro" id="IPR001296">
    <property type="entry name" value="Glyco_trans_1"/>
</dbReference>
<dbReference type="PANTHER" id="PTHR45947">
    <property type="entry name" value="SULFOQUINOVOSYL TRANSFERASE SQD2"/>
    <property type="match status" value="1"/>
</dbReference>
<dbReference type="EMBL" id="PFQB01000120">
    <property type="protein sequence ID" value="PJA12263.1"/>
    <property type="molecule type" value="Genomic_DNA"/>
</dbReference>
<evidence type="ECO:0000313" key="2">
    <source>
        <dbReference type="EMBL" id="PJA12263.1"/>
    </source>
</evidence>
<comment type="caution">
    <text evidence="2">The sequence shown here is derived from an EMBL/GenBank/DDBJ whole genome shotgun (WGS) entry which is preliminary data.</text>
</comment>
<protein>
    <recommendedName>
        <fullName evidence="1">Glycosyl transferase family 1 domain-containing protein</fullName>
    </recommendedName>
</protein>
<evidence type="ECO:0000313" key="3">
    <source>
        <dbReference type="Proteomes" id="UP000228952"/>
    </source>
</evidence>
<dbReference type="InterPro" id="IPR050194">
    <property type="entry name" value="Glycosyltransferase_grp1"/>
</dbReference>
<feature type="domain" description="Glycosyl transferase family 1" evidence="1">
    <location>
        <begin position="213"/>
        <end position="356"/>
    </location>
</feature>
<organism evidence="2 3">
    <name type="scientific">Candidatus Dojkabacteria bacterium CG_4_10_14_0_2_um_filter_Dojkabacteria_WS6_41_15</name>
    <dbReference type="NCBI Taxonomy" id="2014249"/>
    <lineage>
        <taxon>Bacteria</taxon>
        <taxon>Candidatus Dojkabacteria</taxon>
    </lineage>
</organism>
<dbReference type="Pfam" id="PF00534">
    <property type="entry name" value="Glycos_transf_1"/>
    <property type="match status" value="1"/>
</dbReference>
<dbReference type="AlphaFoldDB" id="A0A2M7W0P9"/>
<name>A0A2M7W0P9_9BACT</name>
<gene>
    <name evidence="2" type="ORF">COX64_04820</name>
</gene>
<sequence length="385" mass="44285">MRPSQQPVTEPHVSLVHDFFIQWGGAEVVIDALAQAFPNNTLYAAFDHPEIRHAPLDKATVISSFLNKFPFSRTYMLQIYKFLLPLAFASFRFPPETSLIISDTASFGKFIIPPPGVMHISFIHTPPRFLWNMPPSKKIRRNNFLRFMWNLLFGSAFRVSDYLHARTLHALFANSQETASRIRKFYRREPIAILNPPVYVRKFAQILADKEIEIKKEFLAFGRIAAYKNFDKLIKVWPKGYKLTIAGVGEAAEEVKRLANLNPEVTFINRYVSDTEKPELFASYSGFLYPNIEDFGIMMVEAIAVGTPVISFRAGGGGEIITHQQTGYLLEELTQEQLGKALDWCLLQKRSKQQQEQYLGNMIKYDIESFIREIRKIANKYKKDT</sequence>
<dbReference type="PANTHER" id="PTHR45947:SF3">
    <property type="entry name" value="SULFOQUINOVOSYL TRANSFERASE SQD2"/>
    <property type="match status" value="1"/>
</dbReference>
<dbReference type="Proteomes" id="UP000228952">
    <property type="component" value="Unassembled WGS sequence"/>
</dbReference>
<accession>A0A2M7W0P9</accession>
<dbReference type="SUPFAM" id="SSF53756">
    <property type="entry name" value="UDP-Glycosyltransferase/glycogen phosphorylase"/>
    <property type="match status" value="1"/>
</dbReference>